<dbReference type="PANTHER" id="PTHR10160:SF19">
    <property type="entry name" value="PROTON-TRANSLOCATING NAD(P)(+) TRANSHYDROGENASE"/>
    <property type="match status" value="1"/>
</dbReference>
<sequence length="555" mass="56533">MRHRRLPRCSARCGRSRPRCTTQAPPAQPPARAVLGVRVLIGVPAETRRNETRVAATPTSVGRLCALGYDVLVEAGAGAAADCPDEAYVAAGARIGSAAQAWGADVVLHVNAPTAAEIAALREDAVLVSLLAPALSPDLVDALVARGVTALAMDAVPRISRAQSLDVLSSMANIAGYRAVVEAAHAFGRFFTGQVTAAGKVPPAKVFVAGAGVAGLAAIGTASSLGAIVRATDVRPEVAEQVRSLGGEYVGVPADEEEQAAGGGTGYASVTSESFNARAAVMYAEQARDVDVVITTALIPGRPAPRLLTEEMVASMKPGSVVVDMAAAQGGNVAGSVPDEVVVTPNGVTIIGYTDLPARLPAQASQLFATNLVNLLVLLTPGKDGQLVLDLDDVVVRGMTVARAGEKLWPPPPVQVSAAPVPSAAAPPPSPPAPRSPAGPGRRAAVVGLAAAVLFLLAAFSPDQLIGNLTVFALAVVVGFYVIGHVHHALHTPLMSVTNAISGIIVVGALLQLGHVSTVVTVLAFLAVLLASINVFGGFAVTRRMLGMFTRGATR</sequence>
<evidence type="ECO:0000256" key="5">
    <source>
        <dbReference type="ARBA" id="ARBA00022519"/>
    </source>
</evidence>
<feature type="domain" description="Alanine dehydrogenase/pyridine nucleotide transhydrogenase N-terminal" evidence="17">
    <location>
        <begin position="42"/>
        <end position="175"/>
    </location>
</feature>
<feature type="transmembrane region" description="Helical" evidence="15">
    <location>
        <begin position="496"/>
        <end position="513"/>
    </location>
</feature>
<comment type="subcellular location">
    <subcellularLocation>
        <location evidence="2">Cell inner membrane</location>
        <topology evidence="2">Multi-pass membrane protein</topology>
    </subcellularLocation>
</comment>
<evidence type="ECO:0000313" key="19">
    <source>
        <dbReference type="Proteomes" id="UP001560045"/>
    </source>
</evidence>
<evidence type="ECO:0000313" key="18">
    <source>
        <dbReference type="EMBL" id="MEX5721031.1"/>
    </source>
</evidence>
<keyword evidence="10 15" id="KW-1133">Transmembrane helix</keyword>
<proteinExistence type="predicted"/>
<dbReference type="PANTHER" id="PTHR10160">
    <property type="entry name" value="NAD(P) TRANSHYDROGENASE"/>
    <property type="match status" value="1"/>
</dbReference>
<dbReference type="SUPFAM" id="SSF52283">
    <property type="entry name" value="Formate/glycerate dehydrogenase catalytic domain-like"/>
    <property type="match status" value="1"/>
</dbReference>
<keyword evidence="6 15" id="KW-0812">Transmembrane</keyword>
<dbReference type="EMBL" id="JBFNXQ010000101">
    <property type="protein sequence ID" value="MEX5721031.1"/>
    <property type="molecule type" value="Genomic_DNA"/>
</dbReference>
<keyword evidence="19" id="KW-1185">Reference proteome</keyword>
<dbReference type="InterPro" id="IPR024605">
    <property type="entry name" value="NADP_transhyd_a_C"/>
</dbReference>
<feature type="transmembrane region" description="Helical" evidence="15">
    <location>
        <begin position="466"/>
        <end position="484"/>
    </location>
</feature>
<reference evidence="18 19" key="1">
    <citation type="submission" date="2024-06" db="EMBL/GenBank/DDBJ databases">
        <title>Draft genome sequence of Geodermatophilus badlandi, a novel member of the Geodermatophilaceae isolated from badland sedimentary rocks in the Red desert, Wyoming, USA.</title>
        <authorList>
            <person name="Ben Tekaya S."/>
            <person name="Nouioui I."/>
            <person name="Flores G.M."/>
            <person name="Shaal M.N."/>
            <person name="Bredoire F."/>
            <person name="Basile F."/>
            <person name="Van Diepen L."/>
            <person name="Ward N.L."/>
        </authorList>
    </citation>
    <scope>NUCLEOTIDE SEQUENCE [LARGE SCALE GENOMIC DNA]</scope>
    <source>
        <strain evidence="18 19">WL48A</strain>
    </source>
</reference>
<evidence type="ECO:0000256" key="1">
    <source>
        <dbReference type="ARBA" id="ARBA00003943"/>
    </source>
</evidence>
<keyword evidence="7" id="KW-0547">Nucleotide-binding</keyword>
<keyword evidence="4" id="KW-1003">Cell membrane</keyword>
<dbReference type="Pfam" id="PF01262">
    <property type="entry name" value="AlaDh_PNT_C"/>
    <property type="match status" value="1"/>
</dbReference>
<keyword evidence="12 15" id="KW-0472">Membrane</keyword>
<dbReference type="InterPro" id="IPR007698">
    <property type="entry name" value="AlaDH/PNT_NAD(H)-bd"/>
</dbReference>
<dbReference type="Pfam" id="PF05222">
    <property type="entry name" value="AlaDh_PNT_N"/>
    <property type="match status" value="1"/>
</dbReference>
<dbReference type="SUPFAM" id="SSF51735">
    <property type="entry name" value="NAD(P)-binding Rossmann-fold domains"/>
    <property type="match status" value="1"/>
</dbReference>
<evidence type="ECO:0000256" key="15">
    <source>
        <dbReference type="SAM" id="Phobius"/>
    </source>
</evidence>
<evidence type="ECO:0000256" key="2">
    <source>
        <dbReference type="ARBA" id="ARBA00004429"/>
    </source>
</evidence>
<feature type="domain" description="Alanine dehydrogenase/pyridine nucleotide transhydrogenase NAD(H)-binding" evidence="16">
    <location>
        <begin position="184"/>
        <end position="352"/>
    </location>
</feature>
<dbReference type="Pfam" id="PF12769">
    <property type="entry name" value="PNTB_4TM"/>
    <property type="match status" value="1"/>
</dbReference>
<feature type="region of interest" description="Disordered" evidence="14">
    <location>
        <begin position="419"/>
        <end position="439"/>
    </location>
</feature>
<comment type="catalytic activity">
    <reaction evidence="13">
        <text>NAD(+) + NADPH + H(+)(in) = NADH + NADP(+) + H(+)(out)</text>
        <dbReference type="Rhea" id="RHEA:47992"/>
        <dbReference type="ChEBI" id="CHEBI:15378"/>
        <dbReference type="ChEBI" id="CHEBI:57540"/>
        <dbReference type="ChEBI" id="CHEBI:57783"/>
        <dbReference type="ChEBI" id="CHEBI:57945"/>
        <dbReference type="ChEBI" id="CHEBI:58349"/>
        <dbReference type="EC" id="7.1.1.1"/>
    </reaction>
</comment>
<feature type="compositionally biased region" description="Pro residues" evidence="14">
    <location>
        <begin position="425"/>
        <end position="437"/>
    </location>
</feature>
<organism evidence="18 19">
    <name type="scientific">Geodermatophilus maliterrae</name>
    <dbReference type="NCBI Taxonomy" id="3162531"/>
    <lineage>
        <taxon>Bacteria</taxon>
        <taxon>Bacillati</taxon>
        <taxon>Actinomycetota</taxon>
        <taxon>Actinomycetes</taxon>
        <taxon>Geodermatophilales</taxon>
        <taxon>Geodermatophilaceae</taxon>
        <taxon>Geodermatophilus</taxon>
    </lineage>
</organism>
<evidence type="ECO:0000256" key="13">
    <source>
        <dbReference type="ARBA" id="ARBA00048202"/>
    </source>
</evidence>
<keyword evidence="5" id="KW-0997">Cell inner membrane</keyword>
<keyword evidence="9" id="KW-1278">Translocase</keyword>
<evidence type="ECO:0000256" key="4">
    <source>
        <dbReference type="ARBA" id="ARBA00022475"/>
    </source>
</evidence>
<comment type="function">
    <text evidence="1">The transhydrogenation between NADH and NADP is coupled to respiration and ATP hydrolysis and functions as a proton pump across the membrane.</text>
</comment>
<gene>
    <name evidence="18" type="ORF">ABQ292_21980</name>
</gene>
<dbReference type="SMART" id="SM01002">
    <property type="entry name" value="AlaDh_PNT_C"/>
    <property type="match status" value="1"/>
</dbReference>
<dbReference type="Gene3D" id="3.40.50.720">
    <property type="entry name" value="NAD(P)-binding Rossmann-like Domain"/>
    <property type="match status" value="2"/>
</dbReference>
<dbReference type="Proteomes" id="UP001560045">
    <property type="component" value="Unassembled WGS sequence"/>
</dbReference>
<dbReference type="InterPro" id="IPR007886">
    <property type="entry name" value="AlaDH/PNT_N"/>
</dbReference>
<keyword evidence="11" id="KW-0520">NAD</keyword>
<evidence type="ECO:0000256" key="7">
    <source>
        <dbReference type="ARBA" id="ARBA00022741"/>
    </source>
</evidence>
<dbReference type="InterPro" id="IPR026255">
    <property type="entry name" value="NADP_transhyd_a"/>
</dbReference>
<dbReference type="CDD" id="cd05304">
    <property type="entry name" value="Rubrum_tdh"/>
    <property type="match status" value="1"/>
</dbReference>
<evidence type="ECO:0000256" key="8">
    <source>
        <dbReference type="ARBA" id="ARBA00022857"/>
    </source>
</evidence>
<evidence type="ECO:0000256" key="10">
    <source>
        <dbReference type="ARBA" id="ARBA00022989"/>
    </source>
</evidence>
<evidence type="ECO:0000256" key="9">
    <source>
        <dbReference type="ARBA" id="ARBA00022967"/>
    </source>
</evidence>
<evidence type="ECO:0000256" key="12">
    <source>
        <dbReference type="ARBA" id="ARBA00023136"/>
    </source>
</evidence>
<evidence type="ECO:0000256" key="11">
    <source>
        <dbReference type="ARBA" id="ARBA00023027"/>
    </source>
</evidence>
<accession>A0ABV3XKA8</accession>
<evidence type="ECO:0000259" key="17">
    <source>
        <dbReference type="SMART" id="SM01003"/>
    </source>
</evidence>
<evidence type="ECO:0000259" key="16">
    <source>
        <dbReference type="SMART" id="SM01002"/>
    </source>
</evidence>
<keyword evidence="8" id="KW-0521">NADP</keyword>
<name>A0ABV3XKA8_9ACTN</name>
<dbReference type="PIRSF" id="PIRSF000203">
    <property type="entry name" value="NADP_transhydrogenase_alpha"/>
    <property type="match status" value="1"/>
</dbReference>
<dbReference type="SMART" id="SM01003">
    <property type="entry name" value="AlaDh_PNT_N"/>
    <property type="match status" value="1"/>
</dbReference>
<evidence type="ECO:0000256" key="14">
    <source>
        <dbReference type="SAM" id="MobiDB-lite"/>
    </source>
</evidence>
<dbReference type="NCBIfam" id="TIGR00561">
    <property type="entry name" value="pntA"/>
    <property type="match status" value="1"/>
</dbReference>
<dbReference type="EC" id="7.1.1.1" evidence="3"/>
<feature type="transmembrane region" description="Helical" evidence="15">
    <location>
        <begin position="519"/>
        <end position="541"/>
    </location>
</feature>
<feature type="transmembrane region" description="Helical" evidence="15">
    <location>
        <begin position="444"/>
        <end position="460"/>
    </location>
</feature>
<evidence type="ECO:0000256" key="6">
    <source>
        <dbReference type="ARBA" id="ARBA00022692"/>
    </source>
</evidence>
<evidence type="ECO:0000256" key="3">
    <source>
        <dbReference type="ARBA" id="ARBA00012943"/>
    </source>
</evidence>
<dbReference type="NCBIfam" id="NF006942">
    <property type="entry name" value="PRK09424.1"/>
    <property type="match status" value="1"/>
</dbReference>
<comment type="caution">
    <text evidence="18">The sequence shown here is derived from an EMBL/GenBank/DDBJ whole genome shotgun (WGS) entry which is preliminary data.</text>
</comment>
<dbReference type="InterPro" id="IPR036291">
    <property type="entry name" value="NAD(P)-bd_dom_sf"/>
</dbReference>
<protein>
    <recommendedName>
        <fullName evidence="3">proton-translocating NAD(P)(+) transhydrogenase</fullName>
        <ecNumber evidence="3">7.1.1.1</ecNumber>
    </recommendedName>
</protein>